<comment type="caution">
    <text evidence="2">The sequence shown here is derived from an EMBL/GenBank/DDBJ whole genome shotgun (WGS) entry which is preliminary data.</text>
</comment>
<proteinExistence type="predicted"/>
<sequence length="570" mass="59182">MFVPLAGAVALAVLLGVAAFVIVNRDRGCAGDELALRVTASPDIQPALSAVAATFNGARHSVDGRCVQVSVKKADASSVAGALGGTGVTSAEGAEAGKGGTDVWVPDSSLWLSQLQAKGVELPRPTASAAHSPIVLVASRTVVASLKQSFGAASWTGLVSAANVANPDGLARKVRVLAPDPARNASGMGALIAASGVLRESGQQAQLIGALKQLSQSLARSPDALLASLDVKSGRAPIGVSSEQAVWAYNTTKKPTNPAVPLYPAEGTLNLDYPVVVLAKDAAVTKAAAEFTRQLSTEAAKTAIRKEGFRTADDKAGPALAPASGFAAKPPKALALPDAKTVASLSQSWSRLNLGTRLLALYDVSGTMALPVPGTGQDRMSVIARIAGEGLKLFPPDSEIGAWEFSTHLAPNGADYREMVPVGPITETINGKLRKDLLVQHLATIKAKPTGDTGLNDTLAAAYERMTEEYQPDKINTLLVLTDGAGNDDPDGGLSNAEILRRLRAQYDETKPVSILIIAFGPDAPKGKRTMEALAKATGGELFIAKNILDVRKFFLQGMERRLCSPHCDG</sequence>
<dbReference type="SMART" id="SM00327">
    <property type="entry name" value="VWA"/>
    <property type="match status" value="1"/>
</dbReference>
<accession>A0A840PKE4</accession>
<dbReference type="Gene3D" id="3.40.190.10">
    <property type="entry name" value="Periplasmic binding protein-like II"/>
    <property type="match status" value="2"/>
</dbReference>
<dbReference type="InterPro" id="IPR002035">
    <property type="entry name" value="VWF_A"/>
</dbReference>
<evidence type="ECO:0000313" key="2">
    <source>
        <dbReference type="EMBL" id="MBB5136525.1"/>
    </source>
</evidence>
<keyword evidence="3" id="KW-1185">Reference proteome</keyword>
<dbReference type="Gene3D" id="3.40.50.410">
    <property type="entry name" value="von Willebrand factor, type A domain"/>
    <property type="match status" value="1"/>
</dbReference>
<dbReference type="SUPFAM" id="SSF53300">
    <property type="entry name" value="vWA-like"/>
    <property type="match status" value="1"/>
</dbReference>
<dbReference type="Proteomes" id="UP000578449">
    <property type="component" value="Unassembled WGS sequence"/>
</dbReference>
<dbReference type="RefSeq" id="WP_185053394.1">
    <property type="nucleotide sequence ID" value="NZ_BAABIX010000011.1"/>
</dbReference>
<dbReference type="AlphaFoldDB" id="A0A840PKE4"/>
<protein>
    <submittedName>
        <fullName evidence="2">ABC-type molybdate transport system substrate-binding protein</fullName>
    </submittedName>
</protein>
<feature type="domain" description="VWFA" evidence="1">
    <location>
        <begin position="357"/>
        <end position="559"/>
    </location>
</feature>
<dbReference type="EMBL" id="JACHGN010000014">
    <property type="protein sequence ID" value="MBB5136525.1"/>
    <property type="molecule type" value="Genomic_DNA"/>
</dbReference>
<evidence type="ECO:0000259" key="1">
    <source>
        <dbReference type="PROSITE" id="PS50234"/>
    </source>
</evidence>
<dbReference type="InterPro" id="IPR036465">
    <property type="entry name" value="vWFA_dom_sf"/>
</dbReference>
<dbReference type="Pfam" id="PF13531">
    <property type="entry name" value="SBP_bac_11"/>
    <property type="match status" value="1"/>
</dbReference>
<dbReference type="PROSITE" id="PS50234">
    <property type="entry name" value="VWFA"/>
    <property type="match status" value="1"/>
</dbReference>
<organism evidence="2 3">
    <name type="scientific">Thermocatellispora tengchongensis</name>
    <dbReference type="NCBI Taxonomy" id="1073253"/>
    <lineage>
        <taxon>Bacteria</taxon>
        <taxon>Bacillati</taxon>
        <taxon>Actinomycetota</taxon>
        <taxon>Actinomycetes</taxon>
        <taxon>Streptosporangiales</taxon>
        <taxon>Streptosporangiaceae</taxon>
        <taxon>Thermocatellispora</taxon>
    </lineage>
</organism>
<gene>
    <name evidence="2" type="ORF">HNP84_006272</name>
</gene>
<evidence type="ECO:0000313" key="3">
    <source>
        <dbReference type="Proteomes" id="UP000578449"/>
    </source>
</evidence>
<name>A0A840PKE4_9ACTN</name>
<reference evidence="2 3" key="1">
    <citation type="submission" date="2020-08" db="EMBL/GenBank/DDBJ databases">
        <title>Genomic Encyclopedia of Type Strains, Phase IV (KMG-IV): sequencing the most valuable type-strain genomes for metagenomic binning, comparative biology and taxonomic classification.</title>
        <authorList>
            <person name="Goeker M."/>
        </authorList>
    </citation>
    <scope>NUCLEOTIDE SEQUENCE [LARGE SCALE GENOMIC DNA]</scope>
    <source>
        <strain evidence="2 3">DSM 45615</strain>
    </source>
</reference>
<dbReference type="SUPFAM" id="SSF53850">
    <property type="entry name" value="Periplasmic binding protein-like II"/>
    <property type="match status" value="1"/>
</dbReference>